<protein>
    <submittedName>
        <fullName evidence="8">GATA-type domain-containing protein</fullName>
    </submittedName>
</protein>
<accession>A0A915LSE0</accession>
<dbReference type="SUPFAM" id="SSF57716">
    <property type="entry name" value="Glucocorticoid receptor-like (DNA-binding domain)"/>
    <property type="match status" value="1"/>
</dbReference>
<dbReference type="InterPro" id="IPR000679">
    <property type="entry name" value="Znf_GATA"/>
</dbReference>
<evidence type="ECO:0000313" key="8">
    <source>
        <dbReference type="WBParaSite" id="scaffold1792_cov186.g3643"/>
    </source>
</evidence>
<reference evidence="8" key="1">
    <citation type="submission" date="2022-11" db="UniProtKB">
        <authorList>
            <consortium name="WormBaseParasite"/>
        </authorList>
    </citation>
    <scope>IDENTIFICATION</scope>
</reference>
<evidence type="ECO:0000256" key="2">
    <source>
        <dbReference type="ARBA" id="ARBA00023163"/>
    </source>
</evidence>
<keyword evidence="4" id="KW-0863">Zinc-finger</keyword>
<dbReference type="AlphaFoldDB" id="A0A915LSE0"/>
<proteinExistence type="predicted"/>
<evidence type="ECO:0000256" key="1">
    <source>
        <dbReference type="ARBA" id="ARBA00023015"/>
    </source>
</evidence>
<keyword evidence="2" id="KW-0804">Transcription</keyword>
<evidence type="ECO:0000256" key="5">
    <source>
        <dbReference type="SAM" id="MobiDB-lite"/>
    </source>
</evidence>
<dbReference type="Proteomes" id="UP000887561">
    <property type="component" value="Unplaced"/>
</dbReference>
<evidence type="ECO:0000313" key="7">
    <source>
        <dbReference type="Proteomes" id="UP000887561"/>
    </source>
</evidence>
<evidence type="ECO:0000256" key="4">
    <source>
        <dbReference type="PROSITE-ProRule" id="PRU00094"/>
    </source>
</evidence>
<dbReference type="InterPro" id="IPR013088">
    <property type="entry name" value="Znf_NHR/GATA"/>
</dbReference>
<keyword evidence="4" id="KW-0862">Zinc</keyword>
<feature type="domain" description="GATA-type" evidence="6">
    <location>
        <begin position="211"/>
        <end position="239"/>
    </location>
</feature>
<keyword evidence="3" id="KW-0539">Nucleus</keyword>
<dbReference type="GO" id="GO:0006355">
    <property type="term" value="P:regulation of DNA-templated transcription"/>
    <property type="evidence" value="ECO:0007669"/>
    <property type="project" value="InterPro"/>
</dbReference>
<name>A0A915LSE0_MELJA</name>
<dbReference type="GO" id="GO:0008270">
    <property type="term" value="F:zinc ion binding"/>
    <property type="evidence" value="ECO:0007669"/>
    <property type="project" value="UniProtKB-KW"/>
</dbReference>
<keyword evidence="4" id="KW-0479">Metal-binding</keyword>
<keyword evidence="1" id="KW-0805">Transcription regulation</keyword>
<dbReference type="PROSITE" id="PS50114">
    <property type="entry name" value="GATA_ZN_FINGER_2"/>
    <property type="match status" value="1"/>
</dbReference>
<sequence length="270" mass="29443">MGTPSLCYGDSTSLNIPISANTDNPFISQNNSAYINPLTAYGSPEQSTAFYYPVDSLGWCNNEWSSVTVPPLMVEPQLFVSQQDDGSSVSSSQLIPIQYPPDMSMVLVGNSNSSGLLLQQQLTDHECASCGRFYSICDNCAQPAALLHAQQQQSCPYIMDLGPCPSASFITTSGPTKTLPKQEKMDDISVMDESSSDSSALNCPPPMPTQKRQNLICSNCNGTNTTLWRRNNNGEPVCKKRKPRNGTLSKREKKAVSSLIYPSSNYDKLI</sequence>
<dbReference type="Gene3D" id="3.30.50.10">
    <property type="entry name" value="Erythroid Transcription Factor GATA-1, subunit A"/>
    <property type="match status" value="1"/>
</dbReference>
<evidence type="ECO:0000256" key="3">
    <source>
        <dbReference type="ARBA" id="ARBA00023242"/>
    </source>
</evidence>
<organism evidence="7 8">
    <name type="scientific">Meloidogyne javanica</name>
    <name type="common">Root-knot nematode worm</name>
    <dbReference type="NCBI Taxonomy" id="6303"/>
    <lineage>
        <taxon>Eukaryota</taxon>
        <taxon>Metazoa</taxon>
        <taxon>Ecdysozoa</taxon>
        <taxon>Nematoda</taxon>
        <taxon>Chromadorea</taxon>
        <taxon>Rhabditida</taxon>
        <taxon>Tylenchina</taxon>
        <taxon>Tylenchomorpha</taxon>
        <taxon>Tylenchoidea</taxon>
        <taxon>Meloidogynidae</taxon>
        <taxon>Meloidogyninae</taxon>
        <taxon>Meloidogyne</taxon>
        <taxon>Meloidogyne incognita group</taxon>
    </lineage>
</organism>
<keyword evidence="7" id="KW-1185">Reference proteome</keyword>
<dbReference type="WBParaSite" id="scaffold1792_cov186.g3643">
    <property type="protein sequence ID" value="scaffold1792_cov186.g3643"/>
    <property type="gene ID" value="scaffold1792_cov186.g3643"/>
</dbReference>
<dbReference type="GO" id="GO:0043565">
    <property type="term" value="F:sequence-specific DNA binding"/>
    <property type="evidence" value="ECO:0007669"/>
    <property type="project" value="InterPro"/>
</dbReference>
<feature type="region of interest" description="Disordered" evidence="5">
    <location>
        <begin position="231"/>
        <end position="253"/>
    </location>
</feature>
<dbReference type="SMART" id="SM00401">
    <property type="entry name" value="ZnF_GATA"/>
    <property type="match status" value="1"/>
</dbReference>
<evidence type="ECO:0000259" key="6">
    <source>
        <dbReference type="PROSITE" id="PS50114"/>
    </source>
</evidence>